<accession>A0ABM8VL23</accession>
<feature type="domain" description="Response regulatory" evidence="9">
    <location>
        <begin position="2"/>
        <end position="119"/>
    </location>
</feature>
<dbReference type="InterPro" id="IPR018062">
    <property type="entry name" value="HTH_AraC-typ_CS"/>
</dbReference>
<dbReference type="RefSeq" id="WP_218100364.1">
    <property type="nucleotide sequence ID" value="NZ_CAJVCE010000011.1"/>
</dbReference>
<protein>
    <submittedName>
        <fullName evidence="10">Regulator of RpoS</fullName>
    </submittedName>
</protein>
<sequence length="339" mass="39446">MKLLIVDDEPIIRKGLVRMAEQYSVPLSGIYTAANGLQALEIIRAQAPDILFTDIRMPKMDGLELCKQLHNQYDHIQIVVISGYSDFEYAQKCMSYGVKHYLLKPVTKSDVAEVLDTLTKSKNKSYLSLTKYEEWIEQVEQAIWMLKPEELSLLTEQWKRYCLSSEMNVIQLRELLDECIRMLMKRLARKSVSIAVEQTDSRYMTREETFDAFDRQLKQILSQLTMQRSGNFKDPMKEAKAYIDEHLSQDVTLEEVADMVGLTPTYFSALFKKMTNETFVQYRIKKRIELAQQLMAIPHMKMSDIAAEVGYDDYPHFTKMFKKTTGYSPSEFRGRLGIK</sequence>
<evidence type="ECO:0000259" key="8">
    <source>
        <dbReference type="PROSITE" id="PS01124"/>
    </source>
</evidence>
<keyword evidence="11" id="KW-1185">Reference proteome</keyword>
<feature type="modified residue" description="4-aspartylphosphate" evidence="7">
    <location>
        <position position="54"/>
    </location>
</feature>
<evidence type="ECO:0000313" key="11">
    <source>
        <dbReference type="Proteomes" id="UP000730618"/>
    </source>
</evidence>
<keyword evidence="1" id="KW-0963">Cytoplasm</keyword>
<evidence type="ECO:0000313" key="10">
    <source>
        <dbReference type="EMBL" id="CAG7647842.1"/>
    </source>
</evidence>
<evidence type="ECO:0000256" key="7">
    <source>
        <dbReference type="PROSITE-ProRule" id="PRU00169"/>
    </source>
</evidence>
<proteinExistence type="predicted"/>
<dbReference type="Proteomes" id="UP000730618">
    <property type="component" value="Unassembled WGS sequence"/>
</dbReference>
<evidence type="ECO:0000256" key="1">
    <source>
        <dbReference type="ARBA" id="ARBA00022490"/>
    </source>
</evidence>
<dbReference type="PANTHER" id="PTHR42713:SF3">
    <property type="entry name" value="TRANSCRIPTIONAL REGULATORY PROTEIN HPTR"/>
    <property type="match status" value="1"/>
</dbReference>
<reference evidence="10 11" key="1">
    <citation type="submission" date="2021-06" db="EMBL/GenBank/DDBJ databases">
        <authorList>
            <person name="Criscuolo A."/>
        </authorList>
    </citation>
    <scope>NUCLEOTIDE SEQUENCE [LARGE SCALE GENOMIC DNA]</scope>
    <source>
        <strain evidence="11">CIP 111802</strain>
    </source>
</reference>
<feature type="domain" description="HTH araC/xylS-type" evidence="8">
    <location>
        <begin position="237"/>
        <end position="335"/>
    </location>
</feature>
<keyword evidence="4" id="KW-0805">Transcription regulation</keyword>
<dbReference type="PANTHER" id="PTHR42713">
    <property type="entry name" value="HISTIDINE KINASE-RELATED"/>
    <property type="match status" value="1"/>
</dbReference>
<evidence type="ECO:0000256" key="3">
    <source>
        <dbReference type="ARBA" id="ARBA00023012"/>
    </source>
</evidence>
<dbReference type="PROSITE" id="PS00041">
    <property type="entry name" value="HTH_ARAC_FAMILY_1"/>
    <property type="match status" value="1"/>
</dbReference>
<dbReference type="Pfam" id="PF12833">
    <property type="entry name" value="HTH_18"/>
    <property type="match status" value="1"/>
</dbReference>
<dbReference type="PROSITE" id="PS50110">
    <property type="entry name" value="RESPONSE_REGULATORY"/>
    <property type="match status" value="1"/>
</dbReference>
<dbReference type="Pfam" id="PF00072">
    <property type="entry name" value="Response_reg"/>
    <property type="match status" value="1"/>
</dbReference>
<keyword evidence="6" id="KW-0804">Transcription</keyword>
<comment type="caution">
    <text evidence="10">The sequence shown here is derived from an EMBL/GenBank/DDBJ whole genome shotgun (WGS) entry which is preliminary data.</text>
</comment>
<name>A0ABM8VL23_9BACL</name>
<dbReference type="SMART" id="SM00342">
    <property type="entry name" value="HTH_ARAC"/>
    <property type="match status" value="1"/>
</dbReference>
<dbReference type="InterPro" id="IPR018060">
    <property type="entry name" value="HTH_AraC"/>
</dbReference>
<keyword evidence="5" id="KW-0238">DNA-binding</keyword>
<evidence type="ECO:0000256" key="2">
    <source>
        <dbReference type="ARBA" id="ARBA00022553"/>
    </source>
</evidence>
<dbReference type="CDD" id="cd17536">
    <property type="entry name" value="REC_YesN-like"/>
    <property type="match status" value="1"/>
</dbReference>
<dbReference type="InterPro" id="IPR001789">
    <property type="entry name" value="Sig_transdc_resp-reg_receiver"/>
</dbReference>
<evidence type="ECO:0000256" key="4">
    <source>
        <dbReference type="ARBA" id="ARBA00023015"/>
    </source>
</evidence>
<keyword evidence="2 7" id="KW-0597">Phosphoprotein</keyword>
<evidence type="ECO:0000259" key="9">
    <source>
        <dbReference type="PROSITE" id="PS50110"/>
    </source>
</evidence>
<dbReference type="EMBL" id="CAJVCE010000011">
    <property type="protein sequence ID" value="CAG7647842.1"/>
    <property type="molecule type" value="Genomic_DNA"/>
</dbReference>
<dbReference type="PROSITE" id="PS01124">
    <property type="entry name" value="HTH_ARAC_FAMILY_2"/>
    <property type="match status" value="1"/>
</dbReference>
<evidence type="ECO:0000256" key="5">
    <source>
        <dbReference type="ARBA" id="ARBA00023125"/>
    </source>
</evidence>
<dbReference type="SMART" id="SM00448">
    <property type="entry name" value="REC"/>
    <property type="match status" value="1"/>
</dbReference>
<gene>
    <name evidence="10" type="primary">rssB_6</name>
    <name evidence="10" type="ORF">PAECIP111802_04077</name>
</gene>
<organism evidence="10 11">
    <name type="scientific">Paenibacillus allorhizosphaerae</name>
    <dbReference type="NCBI Taxonomy" id="2849866"/>
    <lineage>
        <taxon>Bacteria</taxon>
        <taxon>Bacillati</taxon>
        <taxon>Bacillota</taxon>
        <taxon>Bacilli</taxon>
        <taxon>Bacillales</taxon>
        <taxon>Paenibacillaceae</taxon>
        <taxon>Paenibacillus</taxon>
    </lineage>
</organism>
<dbReference type="InterPro" id="IPR051552">
    <property type="entry name" value="HptR"/>
</dbReference>
<keyword evidence="3" id="KW-0902">Two-component regulatory system</keyword>
<evidence type="ECO:0000256" key="6">
    <source>
        <dbReference type="ARBA" id="ARBA00023163"/>
    </source>
</evidence>